<dbReference type="GO" id="GO:0016740">
    <property type="term" value="F:transferase activity"/>
    <property type="evidence" value="ECO:0007669"/>
    <property type="project" value="UniProtKB-KW"/>
</dbReference>
<dbReference type="Proteomes" id="UP000294901">
    <property type="component" value="Unassembled WGS sequence"/>
</dbReference>
<feature type="region of interest" description="Disordered" evidence="1">
    <location>
        <begin position="129"/>
        <end position="162"/>
    </location>
</feature>
<keyword evidence="3" id="KW-0808">Transferase</keyword>
<dbReference type="InterPro" id="IPR011009">
    <property type="entry name" value="Kinase-like_dom_sf"/>
</dbReference>
<organism evidence="3 4">
    <name type="scientific">Paractinoplanes brasiliensis</name>
    <dbReference type="NCBI Taxonomy" id="52695"/>
    <lineage>
        <taxon>Bacteria</taxon>
        <taxon>Bacillati</taxon>
        <taxon>Actinomycetota</taxon>
        <taxon>Actinomycetes</taxon>
        <taxon>Micromonosporales</taxon>
        <taxon>Micromonosporaceae</taxon>
        <taxon>Paractinoplanes</taxon>
    </lineage>
</organism>
<feature type="compositionally biased region" description="Low complexity" evidence="1">
    <location>
        <begin position="141"/>
        <end position="152"/>
    </location>
</feature>
<evidence type="ECO:0000313" key="3">
    <source>
        <dbReference type="EMBL" id="TDO40844.1"/>
    </source>
</evidence>
<reference evidence="3 4" key="1">
    <citation type="submission" date="2019-03" db="EMBL/GenBank/DDBJ databases">
        <title>Sequencing the genomes of 1000 actinobacteria strains.</title>
        <authorList>
            <person name="Klenk H.-P."/>
        </authorList>
    </citation>
    <scope>NUCLEOTIDE SEQUENCE [LARGE SCALE GENOMIC DNA]</scope>
    <source>
        <strain evidence="3 4">DSM 43805</strain>
    </source>
</reference>
<sequence>MCGSLDGGLWATVTGVSGVPGTGALGEPFAFGREADVYALGDGKVLRRYRDGGDAAPEALVMRHVGRHGFPVPRVFAADGPDLILERLEGPTMATVLLDGSMSIHDGAAILAELLGRLHALPSLAADARPLAHPDQPAPPSHAAHARPLAHPDQPAPPSHAADVRSVVHLDLHPENVVITAGGPVVIDWRNARDGVADLDTAFTALILGQVATGAIAHPIQDRAGEMLDIFLELAPGDPLRALDEAVEMRSRQNTLSVGEIGMLPLAAARVRGVGK</sequence>
<dbReference type="InterPro" id="IPR002575">
    <property type="entry name" value="Aminoglycoside_PTrfase"/>
</dbReference>
<evidence type="ECO:0000313" key="4">
    <source>
        <dbReference type="Proteomes" id="UP000294901"/>
    </source>
</evidence>
<gene>
    <name evidence="3" type="ORF">C8E87_4563</name>
</gene>
<protein>
    <submittedName>
        <fullName evidence="3">Phosphotransferase family enzyme</fullName>
    </submittedName>
</protein>
<accession>A0A4R6JVT8</accession>
<dbReference type="EMBL" id="SNWR01000001">
    <property type="protein sequence ID" value="TDO40844.1"/>
    <property type="molecule type" value="Genomic_DNA"/>
</dbReference>
<feature type="domain" description="Aminoglycoside phosphotransferase" evidence="2">
    <location>
        <begin position="27"/>
        <end position="224"/>
    </location>
</feature>
<proteinExistence type="predicted"/>
<evidence type="ECO:0000259" key="2">
    <source>
        <dbReference type="Pfam" id="PF01636"/>
    </source>
</evidence>
<dbReference type="Pfam" id="PF01636">
    <property type="entry name" value="APH"/>
    <property type="match status" value="1"/>
</dbReference>
<comment type="caution">
    <text evidence="3">The sequence shown here is derived from an EMBL/GenBank/DDBJ whole genome shotgun (WGS) entry which is preliminary data.</text>
</comment>
<name>A0A4R6JVT8_9ACTN</name>
<dbReference type="AlphaFoldDB" id="A0A4R6JVT8"/>
<keyword evidence="4" id="KW-1185">Reference proteome</keyword>
<evidence type="ECO:0000256" key="1">
    <source>
        <dbReference type="SAM" id="MobiDB-lite"/>
    </source>
</evidence>
<dbReference type="SUPFAM" id="SSF56112">
    <property type="entry name" value="Protein kinase-like (PK-like)"/>
    <property type="match status" value="1"/>
</dbReference>